<evidence type="ECO:0000256" key="5">
    <source>
        <dbReference type="ARBA" id="ARBA00023004"/>
    </source>
</evidence>
<evidence type="ECO:0000256" key="2">
    <source>
        <dbReference type="ARBA" id="ARBA00022617"/>
    </source>
</evidence>
<protein>
    <submittedName>
        <fullName evidence="8">Cytochrome c family protein</fullName>
    </submittedName>
</protein>
<dbReference type="GO" id="GO:0009055">
    <property type="term" value="F:electron transfer activity"/>
    <property type="evidence" value="ECO:0007669"/>
    <property type="project" value="InterPro"/>
</dbReference>
<dbReference type="PANTHER" id="PTHR11961">
    <property type="entry name" value="CYTOCHROME C"/>
    <property type="match status" value="1"/>
</dbReference>
<dbReference type="PROSITE" id="PS51007">
    <property type="entry name" value="CYTC"/>
    <property type="match status" value="1"/>
</dbReference>
<keyword evidence="9" id="KW-1185">Reference proteome</keyword>
<keyword evidence="3 6" id="KW-0479">Metal-binding</keyword>
<dbReference type="GO" id="GO:0046872">
    <property type="term" value="F:metal ion binding"/>
    <property type="evidence" value="ECO:0007669"/>
    <property type="project" value="UniProtKB-KW"/>
</dbReference>
<dbReference type="AlphaFoldDB" id="A0A2Z3HTY1"/>
<dbReference type="InterPro" id="IPR009056">
    <property type="entry name" value="Cyt_c-like_dom"/>
</dbReference>
<evidence type="ECO:0000256" key="6">
    <source>
        <dbReference type="PROSITE-ProRule" id="PRU00433"/>
    </source>
</evidence>
<accession>A0A2Z3HTY1</accession>
<evidence type="ECO:0000256" key="3">
    <source>
        <dbReference type="ARBA" id="ARBA00022723"/>
    </source>
</evidence>
<proteinExistence type="predicted"/>
<keyword evidence="5 6" id="KW-0408">Iron</keyword>
<dbReference type="EMBL" id="CP029479">
    <property type="protein sequence ID" value="AWM78315.1"/>
    <property type="molecule type" value="Genomic_DNA"/>
</dbReference>
<name>A0A2Z3HTY1_9CAUL</name>
<dbReference type="RefSeq" id="WP_110450881.1">
    <property type="nucleotide sequence ID" value="NZ_CP029479.1"/>
</dbReference>
<keyword evidence="1" id="KW-0813">Transport</keyword>
<dbReference type="Gene3D" id="1.10.760.10">
    <property type="entry name" value="Cytochrome c-like domain"/>
    <property type="match status" value="1"/>
</dbReference>
<evidence type="ECO:0000259" key="7">
    <source>
        <dbReference type="PROSITE" id="PS51007"/>
    </source>
</evidence>
<gene>
    <name evidence="8" type="ORF">HYN04_11465</name>
</gene>
<feature type="domain" description="Cytochrome c" evidence="7">
    <location>
        <begin position="69"/>
        <end position="172"/>
    </location>
</feature>
<dbReference type="KEGG" id="phb:HYN04_11465"/>
<dbReference type="PRINTS" id="PR00604">
    <property type="entry name" value="CYTCHRMECIAB"/>
</dbReference>
<evidence type="ECO:0000256" key="1">
    <source>
        <dbReference type="ARBA" id="ARBA00022448"/>
    </source>
</evidence>
<keyword evidence="2 6" id="KW-0349">Heme</keyword>
<dbReference type="Pfam" id="PF00034">
    <property type="entry name" value="Cytochrom_C"/>
    <property type="match status" value="1"/>
</dbReference>
<dbReference type="OrthoDB" id="9805828at2"/>
<dbReference type="SUPFAM" id="SSF46626">
    <property type="entry name" value="Cytochrome c"/>
    <property type="match status" value="1"/>
</dbReference>
<dbReference type="InterPro" id="IPR002327">
    <property type="entry name" value="Cyt_c_1A/1B"/>
</dbReference>
<reference evidence="9" key="1">
    <citation type="submission" date="2018-05" db="EMBL/GenBank/DDBJ databases">
        <title>Genome sequencing of Phenylobacterium sp. HYN0004.</title>
        <authorList>
            <person name="Yi H."/>
            <person name="Baek C."/>
        </authorList>
    </citation>
    <scope>NUCLEOTIDE SEQUENCE [LARGE SCALE GENOMIC DNA]</scope>
    <source>
        <strain evidence="9">HYN0004</strain>
    </source>
</reference>
<evidence type="ECO:0000256" key="4">
    <source>
        <dbReference type="ARBA" id="ARBA00022982"/>
    </source>
</evidence>
<dbReference type="InterPro" id="IPR036909">
    <property type="entry name" value="Cyt_c-like_dom_sf"/>
</dbReference>
<evidence type="ECO:0000313" key="9">
    <source>
        <dbReference type="Proteomes" id="UP000247763"/>
    </source>
</evidence>
<sequence length="225" mass="22108">MSNLTFNKIAGAGLATVLAIVGLREVTTGLFTVAAPEKPGYLIEAAVEAGGDAPAADVLPDFGTVLPAADVKAGEAVFAKCQSCHNVANGGANGTGPNLWGIVGHKPGSHAGYAYSAAMTEFGAKQGVWDDVHLYEFLRAPAKYISGTKMSFVGLKKSEDRVNLIAYLRAQGATLPLPAPNPAAAAPAAAPADAAAPAAGAAPAAAGAAPAATPAAAAPAAKPAA</sequence>
<dbReference type="Proteomes" id="UP000247763">
    <property type="component" value="Chromosome"/>
</dbReference>
<keyword evidence="4" id="KW-0249">Electron transport</keyword>
<evidence type="ECO:0000313" key="8">
    <source>
        <dbReference type="EMBL" id="AWM78315.1"/>
    </source>
</evidence>
<organism evidence="8 9">
    <name type="scientific">Phenylobacterium parvum</name>
    <dbReference type="NCBI Taxonomy" id="2201350"/>
    <lineage>
        <taxon>Bacteria</taxon>
        <taxon>Pseudomonadati</taxon>
        <taxon>Pseudomonadota</taxon>
        <taxon>Alphaproteobacteria</taxon>
        <taxon>Caulobacterales</taxon>
        <taxon>Caulobacteraceae</taxon>
        <taxon>Phenylobacterium</taxon>
    </lineage>
</organism>
<dbReference type="GO" id="GO:0020037">
    <property type="term" value="F:heme binding"/>
    <property type="evidence" value="ECO:0007669"/>
    <property type="project" value="InterPro"/>
</dbReference>